<dbReference type="SUPFAM" id="SSF55961">
    <property type="entry name" value="Bet v1-like"/>
    <property type="match status" value="1"/>
</dbReference>
<feature type="domain" description="START" evidence="3">
    <location>
        <begin position="859"/>
        <end position="1028"/>
    </location>
</feature>
<evidence type="ECO:0000259" key="3">
    <source>
        <dbReference type="PROSITE" id="PS50848"/>
    </source>
</evidence>
<sequence>MSRRLVQPNPRVNVGRLRALRRRNVQQPKQLEPATTVPNPADQGAGPCAAGHYCPQGSQTSQGVGACVAGEYAPPGSGSCHVCPARTFLSDAGTSPDLHDSVDDCVICPSGTYNPDAGTSASLHIACILCLPGSELPDDGTDVSKHDSSLDCELCGPNTFSNAETGFSTCTPCSEGEFSIAGSPSCSACPPGFICAYDEDGKTTSTEAYLRCTYTYTMAGKKRDETKKVRLDQILTSQTSLPKVCELGYKCPGGMNRVACLQGSFQADSGSTTCNPCEAGTYQANPGQAQCEPCLEGHFCPTGTVTQIKVCDREVIHGALETINDTHNTSAVSCACGKFKFNDPRHPLLDTPEGVCKDCMDLNLPDGVSCDHVGLTQVTLPLKDGYWRSSSQSDNIVKCEIDASCARASPDKNCTIGHAGPICSVCTEGYNKNAVGVCEICSSASLSIGFYALLIVLGAITLYLVLRKIFGKEKFTISNVTQDITNANSNDKHWSKRLKTKAKILTSFYQIVSKLPSTLAVQYPDFYSGFTTAINSVFNFNAIGLISVGCFLLQSIYSFYGSFLRTLDPYAANKLIASRFSLFYGFTYLIFASTSMMAFTTYLCTTYGDDETRYLIADRSIDCHCDFHKKFEILSAVMVLVYPVGITTIYTYELWKHREAIQDAEKREDNPNIQQIVFLWRDYRPEFWRFEIYECFRRLSFTGMLVFFEPGSPPQLCFSIFLALVGSLMYSYNQPFEKTEENTLAQISSVSIFLTLLAGILITLKENLSEEFSSQLGALLVIVNTLVFAMIEASVLFKPMLKFAKKLNEKHIHDAPLKGMGTEVAYSVELFIDYFKKLVGSDEKEPLKVKDWSGKKKKVKEWLEETGAKAEWRCAEGDSSFDQARVKYVVDADVETMLEEIHSIKNRHSMNAGSFIYIIEKGEGWRQHYRAIWLPWPFRQRDVIYTEHTRREQGGEIIVASRSSKKLSDSTNELSVKAGRLRADLRVAGYKLRGVEGGKTEIVYLIDLDLGGSFAIGYLYRWLAQSYLKGVVDMHRKFVEDHKRGGGGVCPASTVACPVSGAGDGDEEGRAQVNDEPDFCGVENGG</sequence>
<feature type="transmembrane region" description="Helical" evidence="2">
    <location>
        <begin position="580"/>
        <end position="604"/>
    </location>
</feature>
<feature type="transmembrane region" description="Helical" evidence="2">
    <location>
        <begin position="537"/>
        <end position="560"/>
    </location>
</feature>
<feature type="transmembrane region" description="Helical" evidence="2">
    <location>
        <begin position="744"/>
        <end position="764"/>
    </location>
</feature>
<dbReference type="Proteomes" id="UP001162640">
    <property type="component" value="Unassembled WGS sequence"/>
</dbReference>
<proteinExistence type="predicted"/>
<dbReference type="PANTHER" id="PTHR11319:SF35">
    <property type="entry name" value="OUTER MEMBRANE PROTEIN PMPC-RELATED"/>
    <property type="match status" value="1"/>
</dbReference>
<dbReference type="GO" id="GO:0008289">
    <property type="term" value="F:lipid binding"/>
    <property type="evidence" value="ECO:0007669"/>
    <property type="project" value="InterPro"/>
</dbReference>
<organism evidence="4 5">
    <name type="scientific">Triparma laevis f. inornata</name>
    <dbReference type="NCBI Taxonomy" id="1714386"/>
    <lineage>
        <taxon>Eukaryota</taxon>
        <taxon>Sar</taxon>
        <taxon>Stramenopiles</taxon>
        <taxon>Ochrophyta</taxon>
        <taxon>Bolidophyceae</taxon>
        <taxon>Parmales</taxon>
        <taxon>Triparmaceae</taxon>
        <taxon>Triparma</taxon>
    </lineage>
</organism>
<dbReference type="Gene3D" id="2.10.50.10">
    <property type="entry name" value="Tumor Necrosis Factor Receptor, subunit A, domain 2"/>
    <property type="match status" value="2"/>
</dbReference>
<dbReference type="CDD" id="cd00177">
    <property type="entry name" value="START"/>
    <property type="match status" value="1"/>
</dbReference>
<accession>A0A9W6ZMU0</accession>
<feature type="transmembrane region" description="Helical" evidence="2">
    <location>
        <begin position="633"/>
        <end position="652"/>
    </location>
</feature>
<dbReference type="Gene3D" id="3.30.530.20">
    <property type="match status" value="1"/>
</dbReference>
<gene>
    <name evidence="4" type="ORF">TL16_g01314</name>
</gene>
<dbReference type="InterPro" id="IPR002913">
    <property type="entry name" value="START_lipid-bd_dom"/>
</dbReference>
<keyword evidence="2" id="KW-0472">Membrane</keyword>
<dbReference type="Pfam" id="PF01852">
    <property type="entry name" value="START"/>
    <property type="match status" value="1"/>
</dbReference>
<keyword evidence="2" id="KW-0812">Transmembrane</keyword>
<keyword evidence="2" id="KW-1133">Transmembrane helix</keyword>
<dbReference type="InterPro" id="IPR011641">
    <property type="entry name" value="Tyr-kin_ephrin_A/B_rcpt-like"/>
</dbReference>
<dbReference type="PANTHER" id="PTHR11319">
    <property type="entry name" value="G PROTEIN-COUPLED RECEPTOR-RELATED"/>
    <property type="match status" value="1"/>
</dbReference>
<name>A0A9W6ZMU0_9STRA</name>
<comment type="caution">
    <text evidence="4">The sequence shown here is derived from an EMBL/GenBank/DDBJ whole genome shotgun (WGS) entry which is preliminary data.</text>
</comment>
<protein>
    <recommendedName>
        <fullName evidence="3">START domain-containing protein</fullName>
    </recommendedName>
</protein>
<evidence type="ECO:0000256" key="1">
    <source>
        <dbReference type="SAM" id="MobiDB-lite"/>
    </source>
</evidence>
<feature type="transmembrane region" description="Helical" evidence="2">
    <location>
        <begin position="448"/>
        <end position="466"/>
    </location>
</feature>
<dbReference type="EMBL" id="BLQM01000029">
    <property type="protein sequence ID" value="GMH52810.1"/>
    <property type="molecule type" value="Genomic_DNA"/>
</dbReference>
<dbReference type="SMART" id="SM01411">
    <property type="entry name" value="Ephrin_rec_like"/>
    <property type="match status" value="3"/>
</dbReference>
<dbReference type="AlphaFoldDB" id="A0A9W6ZMU0"/>
<reference evidence="5" key="1">
    <citation type="journal article" date="2023" name="Commun. Biol.">
        <title>Genome analysis of Parmales, the sister group of diatoms, reveals the evolutionary specialization of diatoms from phago-mixotrophs to photoautotrophs.</title>
        <authorList>
            <person name="Ban H."/>
            <person name="Sato S."/>
            <person name="Yoshikawa S."/>
            <person name="Yamada K."/>
            <person name="Nakamura Y."/>
            <person name="Ichinomiya M."/>
            <person name="Sato N."/>
            <person name="Blanc-Mathieu R."/>
            <person name="Endo H."/>
            <person name="Kuwata A."/>
            <person name="Ogata H."/>
        </authorList>
    </citation>
    <scope>NUCLEOTIDE SEQUENCE [LARGE SCALE GENOMIC DNA]</scope>
</reference>
<feature type="transmembrane region" description="Helical" evidence="2">
    <location>
        <begin position="776"/>
        <end position="797"/>
    </location>
</feature>
<dbReference type="InterPro" id="IPR023393">
    <property type="entry name" value="START-like_dom_sf"/>
</dbReference>
<dbReference type="PROSITE" id="PS50848">
    <property type="entry name" value="START"/>
    <property type="match status" value="1"/>
</dbReference>
<dbReference type="Pfam" id="PF07699">
    <property type="entry name" value="Ephrin_rec_like"/>
    <property type="match status" value="1"/>
</dbReference>
<feature type="transmembrane region" description="Helical" evidence="2">
    <location>
        <begin position="713"/>
        <end position="732"/>
    </location>
</feature>
<evidence type="ECO:0000256" key="2">
    <source>
        <dbReference type="SAM" id="Phobius"/>
    </source>
</evidence>
<evidence type="ECO:0000313" key="5">
    <source>
        <dbReference type="Proteomes" id="UP001162640"/>
    </source>
</evidence>
<feature type="region of interest" description="Disordered" evidence="1">
    <location>
        <begin position="19"/>
        <end position="42"/>
    </location>
</feature>
<evidence type="ECO:0000313" key="4">
    <source>
        <dbReference type="EMBL" id="GMH52810.1"/>
    </source>
</evidence>